<feature type="region of interest" description="Disordered" evidence="1">
    <location>
        <begin position="1"/>
        <end position="34"/>
    </location>
</feature>
<proteinExistence type="predicted"/>
<name>A0A6J4NPD9_9CYAN</name>
<dbReference type="EMBL" id="CADCTY010001904">
    <property type="protein sequence ID" value="CAA9393922.1"/>
    <property type="molecule type" value="Genomic_DNA"/>
</dbReference>
<organism evidence="2">
    <name type="scientific">uncultured Leptolyngbya sp</name>
    <dbReference type="NCBI Taxonomy" id="332963"/>
    <lineage>
        <taxon>Bacteria</taxon>
        <taxon>Bacillati</taxon>
        <taxon>Cyanobacteriota</taxon>
        <taxon>Cyanophyceae</taxon>
        <taxon>Leptolyngbyales</taxon>
        <taxon>Leptolyngbyaceae</taxon>
        <taxon>Leptolyngbya group</taxon>
        <taxon>Leptolyngbya</taxon>
        <taxon>environmental samples</taxon>
    </lineage>
</organism>
<feature type="compositionally biased region" description="Basic and acidic residues" evidence="1">
    <location>
        <begin position="1"/>
        <end position="10"/>
    </location>
</feature>
<accession>A0A6J4NPD9</accession>
<evidence type="ECO:0000313" key="2">
    <source>
        <dbReference type="EMBL" id="CAA9393922.1"/>
    </source>
</evidence>
<sequence length="45" mass="4622">ESEATVEHDQASQLVAGSHSEASEDDVLPSANADPAASLFKLSPL</sequence>
<gene>
    <name evidence="2" type="ORF">AVDCRST_MAG94-5545</name>
</gene>
<reference evidence="2" key="1">
    <citation type="submission" date="2020-02" db="EMBL/GenBank/DDBJ databases">
        <authorList>
            <person name="Meier V. D."/>
        </authorList>
    </citation>
    <scope>NUCLEOTIDE SEQUENCE</scope>
    <source>
        <strain evidence="2">AVDCRST_MAG94</strain>
    </source>
</reference>
<feature type="non-terminal residue" evidence="2">
    <location>
        <position position="1"/>
    </location>
</feature>
<evidence type="ECO:0000256" key="1">
    <source>
        <dbReference type="SAM" id="MobiDB-lite"/>
    </source>
</evidence>
<feature type="non-terminal residue" evidence="2">
    <location>
        <position position="45"/>
    </location>
</feature>
<protein>
    <submittedName>
        <fullName evidence="2">Uncharacterized protein</fullName>
    </submittedName>
</protein>
<dbReference type="AlphaFoldDB" id="A0A6J4NPD9"/>